<accession>A0A168LS74</accession>
<keyword evidence="1" id="KW-0472">Membrane</keyword>
<keyword evidence="1" id="KW-1133">Transmembrane helix</keyword>
<keyword evidence="3" id="KW-1185">Reference proteome</keyword>
<protein>
    <recommendedName>
        <fullName evidence="4">DUF4536 domain-containing protein</fullName>
    </recommendedName>
</protein>
<dbReference type="AlphaFoldDB" id="A0A168LS74"/>
<proteinExistence type="predicted"/>
<sequence length="81" mass="8444">MDSTAPITSPIQDPSSMKKEDCLPCKLSGGAVGLGVGYFSLRKAMQLQKAGVGNPNKAVALGVTGVMFASAGLYRLFFYSP</sequence>
<dbReference type="Proteomes" id="UP000077051">
    <property type="component" value="Unassembled WGS sequence"/>
</dbReference>
<feature type="transmembrane region" description="Helical" evidence="1">
    <location>
        <begin position="58"/>
        <end position="78"/>
    </location>
</feature>
<evidence type="ECO:0000256" key="1">
    <source>
        <dbReference type="SAM" id="Phobius"/>
    </source>
</evidence>
<organism evidence="2 3">
    <name type="scientific">Mucor lusitanicus CBS 277.49</name>
    <dbReference type="NCBI Taxonomy" id="747725"/>
    <lineage>
        <taxon>Eukaryota</taxon>
        <taxon>Fungi</taxon>
        <taxon>Fungi incertae sedis</taxon>
        <taxon>Mucoromycota</taxon>
        <taxon>Mucoromycotina</taxon>
        <taxon>Mucoromycetes</taxon>
        <taxon>Mucorales</taxon>
        <taxon>Mucorineae</taxon>
        <taxon>Mucoraceae</taxon>
        <taxon>Mucor</taxon>
    </lineage>
</organism>
<dbReference type="OrthoDB" id="6604875at2759"/>
<comment type="caution">
    <text evidence="2">The sequence shown here is derived from an EMBL/GenBank/DDBJ whole genome shotgun (WGS) entry which is preliminary data.</text>
</comment>
<evidence type="ECO:0000313" key="3">
    <source>
        <dbReference type="Proteomes" id="UP000077051"/>
    </source>
</evidence>
<reference evidence="2 3" key="1">
    <citation type="submission" date="2015-06" db="EMBL/GenBank/DDBJ databases">
        <title>Expansion of signal transduction pathways in fungi by whole-genome duplication.</title>
        <authorList>
            <consortium name="DOE Joint Genome Institute"/>
            <person name="Corrochano L.M."/>
            <person name="Kuo A."/>
            <person name="Marcet-Houben M."/>
            <person name="Polaino S."/>
            <person name="Salamov A."/>
            <person name="Villalobos J.M."/>
            <person name="Alvarez M.I."/>
            <person name="Avalos J."/>
            <person name="Benito E.P."/>
            <person name="Benoit I."/>
            <person name="Burger G."/>
            <person name="Camino L.P."/>
            <person name="Canovas D."/>
            <person name="Cerda-Olmedo E."/>
            <person name="Cheng J.-F."/>
            <person name="Dominguez A."/>
            <person name="Elias M."/>
            <person name="Eslava A.P."/>
            <person name="Glaser F."/>
            <person name="Grimwood J."/>
            <person name="Gutierrez G."/>
            <person name="Heitman J."/>
            <person name="Henrissat B."/>
            <person name="Iturriaga E.A."/>
            <person name="Lang B.F."/>
            <person name="Lavin J.L."/>
            <person name="Lee S."/>
            <person name="Li W."/>
            <person name="Lindquist E."/>
            <person name="Lopez-Garcia S."/>
            <person name="Luque E.M."/>
            <person name="Marcos A.T."/>
            <person name="Martin J."/>
            <person name="Mccluskey K."/>
            <person name="Medina H.R."/>
            <person name="Miralles-Duran A."/>
            <person name="Miyazaki A."/>
            <person name="Munoz-Torres E."/>
            <person name="Oguiza J.A."/>
            <person name="Ohm R."/>
            <person name="Olmedo M."/>
            <person name="Orejas M."/>
            <person name="Ortiz-Castellanos L."/>
            <person name="Pisabarro A.G."/>
            <person name="Rodriguez-Romero J."/>
            <person name="Ruiz-Herrera J."/>
            <person name="Ruiz-Vazquez R."/>
            <person name="Sanz C."/>
            <person name="Schackwitz W."/>
            <person name="Schmutz J."/>
            <person name="Shahriari M."/>
            <person name="Shelest E."/>
            <person name="Silva-Franco F."/>
            <person name="Soanes D."/>
            <person name="Syed K."/>
            <person name="Tagua V.G."/>
            <person name="Talbot N.J."/>
            <person name="Thon M."/>
            <person name="De Vries R.P."/>
            <person name="Wiebenga A."/>
            <person name="Yadav J.S."/>
            <person name="Braun E.L."/>
            <person name="Baker S."/>
            <person name="Garre V."/>
            <person name="Horwitz B."/>
            <person name="Torres-Martinez S."/>
            <person name="Idnurm A."/>
            <person name="Herrera-Estrella A."/>
            <person name="Gabaldon T."/>
            <person name="Grigoriev I.V."/>
        </authorList>
    </citation>
    <scope>NUCLEOTIDE SEQUENCE [LARGE SCALE GENOMIC DNA]</scope>
    <source>
        <strain evidence="2 3">CBS 277.49</strain>
    </source>
</reference>
<name>A0A168LS74_MUCCL</name>
<evidence type="ECO:0000313" key="2">
    <source>
        <dbReference type="EMBL" id="OAD03896.1"/>
    </source>
</evidence>
<gene>
    <name evidence="2" type="ORF">MUCCIDRAFT_110773</name>
</gene>
<dbReference type="VEuPathDB" id="FungiDB:MUCCIDRAFT_110773"/>
<dbReference type="EMBL" id="AMYB01000004">
    <property type="protein sequence ID" value="OAD03896.1"/>
    <property type="molecule type" value="Genomic_DNA"/>
</dbReference>
<evidence type="ECO:0008006" key="4">
    <source>
        <dbReference type="Google" id="ProtNLM"/>
    </source>
</evidence>
<keyword evidence="1" id="KW-0812">Transmembrane</keyword>